<accession>A0AA37GXE3</accession>
<name>A0AA37GXE3_9PEZI</name>
<keyword evidence="2" id="KW-1185">Reference proteome</keyword>
<reference evidence="1 2" key="1">
    <citation type="submission" date="2021-07" db="EMBL/GenBank/DDBJ databases">
        <title>Genome data of Colletotrichum spaethianum.</title>
        <authorList>
            <person name="Utami Y.D."/>
            <person name="Hiruma K."/>
        </authorList>
    </citation>
    <scope>NUCLEOTIDE SEQUENCE [LARGE SCALE GENOMIC DNA]</scope>
    <source>
        <strain evidence="1 2">MAFF 242679</strain>
    </source>
</reference>
<organism evidence="1 2">
    <name type="scientific">Colletotrichum liriopes</name>
    <dbReference type="NCBI Taxonomy" id="708192"/>
    <lineage>
        <taxon>Eukaryota</taxon>
        <taxon>Fungi</taxon>
        <taxon>Dikarya</taxon>
        <taxon>Ascomycota</taxon>
        <taxon>Pezizomycotina</taxon>
        <taxon>Sordariomycetes</taxon>
        <taxon>Hypocreomycetidae</taxon>
        <taxon>Glomerellales</taxon>
        <taxon>Glomerellaceae</taxon>
        <taxon>Colletotrichum</taxon>
        <taxon>Colletotrichum spaethianum species complex</taxon>
    </lineage>
</organism>
<evidence type="ECO:0000313" key="2">
    <source>
        <dbReference type="Proteomes" id="UP001055172"/>
    </source>
</evidence>
<evidence type="ECO:0000313" key="1">
    <source>
        <dbReference type="EMBL" id="GJC89071.1"/>
    </source>
</evidence>
<sequence>MEVVGAVASFIAIGQALTAGRHVIDVLRAIPGIRDELIWLNNEASIRDQLLRIETLRLVVEEADMRGTSTDQSLPETPLLKRARLQLSEIIAGLEEVYKDCVRAVTEDGKVKAKKRKWLWQQTKLSDCREKARDARANLFAALQTLQLKETKETKYVAQKEALTAL</sequence>
<protein>
    <recommendedName>
        <fullName evidence="3">Fungal N-terminal domain-containing protein</fullName>
    </recommendedName>
</protein>
<proteinExistence type="predicted"/>
<dbReference type="AlphaFoldDB" id="A0AA37GXE3"/>
<evidence type="ECO:0008006" key="3">
    <source>
        <dbReference type="Google" id="ProtNLM"/>
    </source>
</evidence>
<dbReference type="EMBL" id="BPPX01000037">
    <property type="protein sequence ID" value="GJC89071.1"/>
    <property type="molecule type" value="Genomic_DNA"/>
</dbReference>
<comment type="caution">
    <text evidence="1">The sequence shown here is derived from an EMBL/GenBank/DDBJ whole genome shotgun (WGS) entry which is preliminary data.</text>
</comment>
<dbReference type="Proteomes" id="UP001055172">
    <property type="component" value="Unassembled WGS sequence"/>
</dbReference>
<gene>
    <name evidence="1" type="ORF">ColLi_11909</name>
</gene>